<proteinExistence type="predicted"/>
<protein>
    <submittedName>
        <fullName evidence="2">Uncharacterized protein</fullName>
    </submittedName>
</protein>
<evidence type="ECO:0000256" key="1">
    <source>
        <dbReference type="SAM" id="MobiDB-lite"/>
    </source>
</evidence>
<keyword evidence="3" id="KW-1185">Reference proteome</keyword>
<reference evidence="2" key="1">
    <citation type="submission" date="2021-03" db="EMBL/GenBank/DDBJ databases">
        <title>Draft genome sequence of rust myrtle Austropuccinia psidii MF-1, a brazilian biotype.</title>
        <authorList>
            <person name="Quecine M.C."/>
            <person name="Pachon D.M.R."/>
            <person name="Bonatelli M.L."/>
            <person name="Correr F.H."/>
            <person name="Franceschini L.M."/>
            <person name="Leite T.F."/>
            <person name="Margarido G.R.A."/>
            <person name="Almeida C.A."/>
            <person name="Ferrarezi J.A."/>
            <person name="Labate C.A."/>
        </authorList>
    </citation>
    <scope>NUCLEOTIDE SEQUENCE</scope>
    <source>
        <strain evidence="2">MF-1</strain>
    </source>
</reference>
<feature type="region of interest" description="Disordered" evidence="1">
    <location>
        <begin position="201"/>
        <end position="220"/>
    </location>
</feature>
<comment type="caution">
    <text evidence="2">The sequence shown here is derived from an EMBL/GenBank/DDBJ whole genome shotgun (WGS) entry which is preliminary data.</text>
</comment>
<dbReference type="EMBL" id="AVOT02085357">
    <property type="protein sequence ID" value="MBW0569960.1"/>
    <property type="molecule type" value="Genomic_DNA"/>
</dbReference>
<dbReference type="OrthoDB" id="6021814at2759"/>
<dbReference type="AlphaFoldDB" id="A0A9Q3PQS6"/>
<sequence>MVEESIEQWAHSLKAQDSHSVCNVAQGKVWKKLFSSNCTGSGLYLGLSLFSDWFNPLKNKLSGNQLSMGIISLNCLNLPPRLQYQNKYTCLAAIIPSPNQPTMITINNVLRPIIDEIYELNNGLTISTPEYPLGRKVVVQVVTLVGDIVAAHKAAGFKSHSDNKFCSWCEVNASDQHKLKLGRPRTGQKVFRGCQPLERHPVRIQPGEAGNKDRSPLVRA</sequence>
<organism evidence="2 3">
    <name type="scientific">Austropuccinia psidii MF-1</name>
    <dbReference type="NCBI Taxonomy" id="1389203"/>
    <lineage>
        <taxon>Eukaryota</taxon>
        <taxon>Fungi</taxon>
        <taxon>Dikarya</taxon>
        <taxon>Basidiomycota</taxon>
        <taxon>Pucciniomycotina</taxon>
        <taxon>Pucciniomycetes</taxon>
        <taxon>Pucciniales</taxon>
        <taxon>Sphaerophragmiaceae</taxon>
        <taxon>Austropuccinia</taxon>
    </lineage>
</organism>
<dbReference type="Pfam" id="PF02992">
    <property type="entry name" value="Transposase_21"/>
    <property type="match status" value="1"/>
</dbReference>
<dbReference type="Proteomes" id="UP000765509">
    <property type="component" value="Unassembled WGS sequence"/>
</dbReference>
<name>A0A9Q3PQS6_9BASI</name>
<accession>A0A9Q3PQS6</accession>
<evidence type="ECO:0000313" key="2">
    <source>
        <dbReference type="EMBL" id="MBW0569960.1"/>
    </source>
</evidence>
<evidence type="ECO:0000313" key="3">
    <source>
        <dbReference type="Proteomes" id="UP000765509"/>
    </source>
</evidence>
<feature type="compositionally biased region" description="Basic and acidic residues" evidence="1">
    <location>
        <begin position="210"/>
        <end position="220"/>
    </location>
</feature>
<gene>
    <name evidence="2" type="ORF">O181_109675</name>
</gene>
<dbReference type="InterPro" id="IPR004242">
    <property type="entry name" value="Transposase_21"/>
</dbReference>